<dbReference type="Proteomes" id="UP000075886">
    <property type="component" value="Unassembled WGS sequence"/>
</dbReference>
<reference evidence="6" key="1">
    <citation type="submission" date="2014-01" db="EMBL/GenBank/DDBJ databases">
        <title>The Genome Sequence of Anopheles farauti FAR1 (V2).</title>
        <authorList>
            <consortium name="The Broad Institute Genomics Platform"/>
            <person name="Neafsey D.E."/>
            <person name="Besansky N."/>
            <person name="Howell P."/>
            <person name="Walton C."/>
            <person name="Young S.K."/>
            <person name="Zeng Q."/>
            <person name="Gargeya S."/>
            <person name="Fitzgerald M."/>
            <person name="Haas B."/>
            <person name="Abouelleil A."/>
            <person name="Allen A.W."/>
            <person name="Alvarado L."/>
            <person name="Arachchi H.M."/>
            <person name="Berlin A.M."/>
            <person name="Chapman S.B."/>
            <person name="Gainer-Dewar J."/>
            <person name="Goldberg J."/>
            <person name="Griggs A."/>
            <person name="Gujja S."/>
            <person name="Hansen M."/>
            <person name="Howarth C."/>
            <person name="Imamovic A."/>
            <person name="Ireland A."/>
            <person name="Larimer J."/>
            <person name="McCowan C."/>
            <person name="Murphy C."/>
            <person name="Pearson M."/>
            <person name="Poon T.W."/>
            <person name="Priest M."/>
            <person name="Roberts A."/>
            <person name="Saif S."/>
            <person name="Shea T."/>
            <person name="Sisk P."/>
            <person name="Sykes S."/>
            <person name="Wortman J."/>
            <person name="Nusbaum C."/>
            <person name="Birren B."/>
        </authorList>
    </citation>
    <scope>NUCLEOTIDE SEQUENCE [LARGE SCALE GENOMIC DNA]</scope>
    <source>
        <strain evidence="6">FAR1</strain>
    </source>
</reference>
<organism evidence="5 6">
    <name type="scientific">Anopheles farauti</name>
    <dbReference type="NCBI Taxonomy" id="69004"/>
    <lineage>
        <taxon>Eukaryota</taxon>
        <taxon>Metazoa</taxon>
        <taxon>Ecdysozoa</taxon>
        <taxon>Arthropoda</taxon>
        <taxon>Hexapoda</taxon>
        <taxon>Insecta</taxon>
        <taxon>Pterygota</taxon>
        <taxon>Neoptera</taxon>
        <taxon>Endopterygota</taxon>
        <taxon>Diptera</taxon>
        <taxon>Nematocera</taxon>
        <taxon>Culicoidea</taxon>
        <taxon>Culicidae</taxon>
        <taxon>Anophelinae</taxon>
        <taxon>Anopheles</taxon>
    </lineage>
</organism>
<dbReference type="Gene3D" id="1.10.238.20">
    <property type="entry name" value="Pheromone/general odorant binding protein domain"/>
    <property type="match status" value="1"/>
</dbReference>
<dbReference type="EnsemblMetazoa" id="AFAF005083-RA">
    <property type="protein sequence ID" value="AFAF005083-PA"/>
    <property type="gene ID" value="AFAF005083"/>
</dbReference>
<dbReference type="Pfam" id="PF01395">
    <property type="entry name" value="PBP_GOBP"/>
    <property type="match status" value="1"/>
</dbReference>
<dbReference type="AlphaFoldDB" id="A0A182Q8D1"/>
<sequence length="146" mass="16584">MRTLLVSVALFAVARGEYVVRSFADATRYRDECVQQHAVRGSSLIDYMRQVALHTDDVDSRWCVVRCILQKSDLLVDRGADEPQLHEPNVHAQMQHSNAIVEDPEDIRSETDRCLREWDADGGGGGGCRRAYNFFACIQSTEYDLF</sequence>
<dbReference type="InterPro" id="IPR006170">
    <property type="entry name" value="PBP/GOBP"/>
</dbReference>
<accession>A0A182Q8D1</accession>
<evidence type="ECO:0000256" key="3">
    <source>
        <dbReference type="ARBA" id="ARBA00022525"/>
    </source>
</evidence>
<dbReference type="GO" id="GO:0005576">
    <property type="term" value="C:extracellular region"/>
    <property type="evidence" value="ECO:0007669"/>
    <property type="project" value="UniProtKB-SubCell"/>
</dbReference>
<dbReference type="CDD" id="cd23992">
    <property type="entry name" value="PBP_GOBP"/>
    <property type="match status" value="1"/>
</dbReference>
<evidence type="ECO:0000313" key="5">
    <source>
        <dbReference type="EnsemblMetazoa" id="AFAF005083-PA"/>
    </source>
</evidence>
<dbReference type="SUPFAM" id="SSF47565">
    <property type="entry name" value="Insect pheromone/odorant-binding proteins"/>
    <property type="match status" value="1"/>
</dbReference>
<feature type="chain" id="PRO_5008132492" evidence="4">
    <location>
        <begin position="17"/>
        <end position="146"/>
    </location>
</feature>
<dbReference type="InterPro" id="IPR036728">
    <property type="entry name" value="PBP_GOBP_sf"/>
</dbReference>
<proteinExistence type="inferred from homology"/>
<name>A0A182Q8D1_9DIPT</name>
<dbReference type="VEuPathDB" id="VectorBase:AFAF005083"/>
<keyword evidence="4" id="KW-0732">Signal</keyword>
<dbReference type="GO" id="GO:0005549">
    <property type="term" value="F:odorant binding"/>
    <property type="evidence" value="ECO:0007669"/>
    <property type="project" value="InterPro"/>
</dbReference>
<reference evidence="5" key="2">
    <citation type="submission" date="2020-05" db="UniProtKB">
        <authorList>
            <consortium name="EnsemblMetazoa"/>
        </authorList>
    </citation>
    <scope>IDENTIFICATION</scope>
    <source>
        <strain evidence="5">FAR1</strain>
    </source>
</reference>
<evidence type="ECO:0000256" key="2">
    <source>
        <dbReference type="ARBA" id="ARBA00008098"/>
    </source>
</evidence>
<protein>
    <submittedName>
        <fullName evidence="5">Uncharacterized protein</fullName>
    </submittedName>
</protein>
<evidence type="ECO:0000256" key="1">
    <source>
        <dbReference type="ARBA" id="ARBA00004613"/>
    </source>
</evidence>
<keyword evidence="3" id="KW-0964">Secreted</keyword>
<dbReference type="STRING" id="69004.A0A182Q8D1"/>
<evidence type="ECO:0000313" key="6">
    <source>
        <dbReference type="Proteomes" id="UP000075886"/>
    </source>
</evidence>
<evidence type="ECO:0000256" key="4">
    <source>
        <dbReference type="SAM" id="SignalP"/>
    </source>
</evidence>
<dbReference type="EMBL" id="AXCN02002153">
    <property type="status" value="NOT_ANNOTATED_CDS"/>
    <property type="molecule type" value="Genomic_DNA"/>
</dbReference>
<keyword evidence="6" id="KW-1185">Reference proteome</keyword>
<comment type="subcellular location">
    <subcellularLocation>
        <location evidence="1">Secreted</location>
    </subcellularLocation>
</comment>
<feature type="signal peptide" evidence="4">
    <location>
        <begin position="1"/>
        <end position="16"/>
    </location>
</feature>
<comment type="similarity">
    <text evidence="2">Belongs to the PBP/GOBP family.</text>
</comment>